<comment type="similarity">
    <text evidence="2">Belongs to the CD225/Dispanin family.</text>
</comment>
<evidence type="ECO:0000256" key="5">
    <source>
        <dbReference type="ARBA" id="ARBA00023136"/>
    </source>
</evidence>
<evidence type="ECO:0000256" key="4">
    <source>
        <dbReference type="ARBA" id="ARBA00022989"/>
    </source>
</evidence>
<dbReference type="OrthoDB" id="5989802at2759"/>
<name>A0A8S3YDB1_9EUPU</name>
<keyword evidence="8" id="KW-1185">Reference proteome</keyword>
<evidence type="ECO:0000256" key="2">
    <source>
        <dbReference type="ARBA" id="ARBA00006843"/>
    </source>
</evidence>
<dbReference type="InterPro" id="IPR007593">
    <property type="entry name" value="CD225/Dispanin_fam"/>
</dbReference>
<comment type="caution">
    <text evidence="7">The sequence shown here is derived from an EMBL/GenBank/DDBJ whole genome shotgun (WGS) entry which is preliminary data.</text>
</comment>
<feature type="transmembrane region" description="Helical" evidence="6">
    <location>
        <begin position="69"/>
        <end position="89"/>
    </location>
</feature>
<protein>
    <submittedName>
        <fullName evidence="7">Uncharacterized protein</fullName>
    </submittedName>
</protein>
<evidence type="ECO:0000256" key="1">
    <source>
        <dbReference type="ARBA" id="ARBA00004370"/>
    </source>
</evidence>
<sequence>MDQKSIKNASPEYNYSSQPGPAPYYYDNQGHPQYYPPNQGSAPYYQVIHMVVTQPATNVTQVVSVQDNMGLAIFACLCCFWPLGIVAILRASESRDAMNRGDLNGARVSASDARKFSLISICIGVVLILIAIIVPIIVVTTSASYTYSRTTYYG</sequence>
<dbReference type="Pfam" id="PF04505">
    <property type="entry name" value="CD225"/>
    <property type="match status" value="1"/>
</dbReference>
<dbReference type="PANTHER" id="PTHR14948">
    <property type="entry name" value="NG5"/>
    <property type="match status" value="1"/>
</dbReference>
<reference evidence="7" key="1">
    <citation type="submission" date="2021-04" db="EMBL/GenBank/DDBJ databases">
        <authorList>
            <consortium name="Molecular Ecology Group"/>
        </authorList>
    </citation>
    <scope>NUCLEOTIDE SEQUENCE</scope>
</reference>
<keyword evidence="5 6" id="KW-0472">Membrane</keyword>
<dbReference type="PANTHER" id="PTHR14948:SF25">
    <property type="entry name" value="DUF4190 DOMAIN-CONTAINING PROTEIN"/>
    <property type="match status" value="1"/>
</dbReference>
<gene>
    <name evidence="7" type="ORF">CUNI_LOCUS52</name>
</gene>
<keyword evidence="4 6" id="KW-1133">Transmembrane helix</keyword>
<proteinExistence type="inferred from homology"/>
<feature type="transmembrane region" description="Helical" evidence="6">
    <location>
        <begin position="116"/>
        <end position="138"/>
    </location>
</feature>
<keyword evidence="3 6" id="KW-0812">Transmembrane</keyword>
<evidence type="ECO:0000313" key="8">
    <source>
        <dbReference type="Proteomes" id="UP000678393"/>
    </source>
</evidence>
<accession>A0A8S3YDB1</accession>
<dbReference type="AlphaFoldDB" id="A0A8S3YDB1"/>
<evidence type="ECO:0000256" key="3">
    <source>
        <dbReference type="ARBA" id="ARBA00022692"/>
    </source>
</evidence>
<dbReference type="Proteomes" id="UP000678393">
    <property type="component" value="Unassembled WGS sequence"/>
</dbReference>
<dbReference type="GO" id="GO:0016020">
    <property type="term" value="C:membrane"/>
    <property type="evidence" value="ECO:0007669"/>
    <property type="project" value="UniProtKB-SubCell"/>
</dbReference>
<evidence type="ECO:0000256" key="6">
    <source>
        <dbReference type="SAM" id="Phobius"/>
    </source>
</evidence>
<dbReference type="EMBL" id="CAJHNH020000001">
    <property type="protein sequence ID" value="CAG5114494.1"/>
    <property type="molecule type" value="Genomic_DNA"/>
</dbReference>
<evidence type="ECO:0000313" key="7">
    <source>
        <dbReference type="EMBL" id="CAG5114494.1"/>
    </source>
</evidence>
<organism evidence="7 8">
    <name type="scientific">Candidula unifasciata</name>
    <dbReference type="NCBI Taxonomy" id="100452"/>
    <lineage>
        <taxon>Eukaryota</taxon>
        <taxon>Metazoa</taxon>
        <taxon>Spiralia</taxon>
        <taxon>Lophotrochozoa</taxon>
        <taxon>Mollusca</taxon>
        <taxon>Gastropoda</taxon>
        <taxon>Heterobranchia</taxon>
        <taxon>Euthyneura</taxon>
        <taxon>Panpulmonata</taxon>
        <taxon>Eupulmonata</taxon>
        <taxon>Stylommatophora</taxon>
        <taxon>Helicina</taxon>
        <taxon>Helicoidea</taxon>
        <taxon>Geomitridae</taxon>
        <taxon>Candidula</taxon>
    </lineage>
</organism>
<dbReference type="InterPro" id="IPR051423">
    <property type="entry name" value="CD225/Dispanin"/>
</dbReference>
<comment type="subcellular location">
    <subcellularLocation>
        <location evidence="1">Membrane</location>
    </subcellularLocation>
</comment>